<keyword evidence="1" id="KW-0472">Membrane</keyword>
<evidence type="ECO:0000313" key="3">
    <source>
        <dbReference type="Proteomes" id="UP000663840"/>
    </source>
</evidence>
<organism evidence="2 3">
    <name type="scientific">Rhizoctonia solani</name>
    <dbReference type="NCBI Taxonomy" id="456999"/>
    <lineage>
        <taxon>Eukaryota</taxon>
        <taxon>Fungi</taxon>
        <taxon>Dikarya</taxon>
        <taxon>Basidiomycota</taxon>
        <taxon>Agaricomycotina</taxon>
        <taxon>Agaricomycetes</taxon>
        <taxon>Cantharellales</taxon>
        <taxon>Ceratobasidiaceae</taxon>
        <taxon>Rhizoctonia</taxon>
    </lineage>
</organism>
<name>A0A8H3GVL7_9AGAM</name>
<sequence>MATESYKLGLQAIFVLAVLECLLQGVLIPMSLTSFKASSANEKPLWFKVYVLGINGLGLTQTILVIAQGFYTIDGTPGPDMPMHTCTLLTPIIAALVQLFFIYRCWVIFNKQLLPAVILLSLLIISFTSGFVAVLSYPGWIPSIPFEKRWIPTIICLVNSIVLDAIVTFSSKSIDSIVFLHNTREGLNKHEGVIERIWQILWISSAPSFILLVGATINEAVPERKFYMTAIFTTISAKTYELSLMSSIVGQGYIRRKIEQSWPRVSHGLTERNGAGEPMFALEVNLLLIRFD</sequence>
<keyword evidence="1" id="KW-1133">Transmembrane helix</keyword>
<keyword evidence="1" id="KW-0812">Transmembrane</keyword>
<proteinExistence type="predicted"/>
<evidence type="ECO:0000256" key="1">
    <source>
        <dbReference type="SAM" id="Phobius"/>
    </source>
</evidence>
<reference evidence="2" key="1">
    <citation type="submission" date="2021-01" db="EMBL/GenBank/DDBJ databases">
        <authorList>
            <person name="Kaushik A."/>
        </authorList>
    </citation>
    <scope>NUCLEOTIDE SEQUENCE</scope>
    <source>
        <strain evidence="2">AG1-1A</strain>
    </source>
</reference>
<accession>A0A8H3GVL7</accession>
<feature type="transmembrane region" description="Helical" evidence="1">
    <location>
        <begin position="87"/>
        <end position="106"/>
    </location>
</feature>
<protein>
    <submittedName>
        <fullName evidence="2">Uncharacterized protein</fullName>
    </submittedName>
</protein>
<dbReference type="AlphaFoldDB" id="A0A8H3GVL7"/>
<gene>
    <name evidence="2" type="ORF">RDB_LOCUS111892</name>
</gene>
<comment type="caution">
    <text evidence="2">The sequence shown here is derived from an EMBL/GenBank/DDBJ whole genome shotgun (WGS) entry which is preliminary data.</text>
</comment>
<evidence type="ECO:0000313" key="2">
    <source>
        <dbReference type="EMBL" id="CAE6467867.1"/>
    </source>
</evidence>
<dbReference type="Proteomes" id="UP000663840">
    <property type="component" value="Unassembled WGS sequence"/>
</dbReference>
<feature type="transmembrane region" description="Helical" evidence="1">
    <location>
        <begin position="12"/>
        <end position="33"/>
    </location>
</feature>
<feature type="transmembrane region" description="Helical" evidence="1">
    <location>
        <begin position="150"/>
        <end position="169"/>
    </location>
</feature>
<feature type="transmembrane region" description="Helical" evidence="1">
    <location>
        <begin position="45"/>
        <end position="67"/>
    </location>
</feature>
<dbReference type="EMBL" id="CAJMWR010003715">
    <property type="protein sequence ID" value="CAE6467867.1"/>
    <property type="molecule type" value="Genomic_DNA"/>
</dbReference>
<feature type="transmembrane region" description="Helical" evidence="1">
    <location>
        <begin position="113"/>
        <end position="138"/>
    </location>
</feature>